<dbReference type="Pfam" id="PF00188">
    <property type="entry name" value="CAP"/>
    <property type="match status" value="1"/>
</dbReference>
<comment type="function">
    <text evidence="1">Probably involved in the defense reaction of plants against pathogens.</text>
</comment>
<dbReference type="InterPro" id="IPR001283">
    <property type="entry name" value="CRISP-related"/>
</dbReference>
<keyword evidence="3 6" id="KW-0732">Signal</keyword>
<dbReference type="CDD" id="cd05381">
    <property type="entry name" value="CAP_PR-1"/>
    <property type="match status" value="1"/>
</dbReference>
<dbReference type="PANTHER" id="PTHR10334">
    <property type="entry name" value="CYSTEINE-RICH SECRETORY PROTEIN-RELATED"/>
    <property type="match status" value="1"/>
</dbReference>
<protein>
    <recommendedName>
        <fullName evidence="7">SCP domain-containing protein</fullName>
    </recommendedName>
</protein>
<evidence type="ECO:0000256" key="6">
    <source>
        <dbReference type="SAM" id="SignalP"/>
    </source>
</evidence>
<evidence type="ECO:0000259" key="7">
    <source>
        <dbReference type="SMART" id="SM00198"/>
    </source>
</evidence>
<dbReference type="InterPro" id="IPR018244">
    <property type="entry name" value="Allrgn_V5/Tpx1_CS"/>
</dbReference>
<dbReference type="PRINTS" id="PR00837">
    <property type="entry name" value="V5TPXLIKE"/>
</dbReference>
<accession>A0A8T0GQU0</accession>
<gene>
    <name evidence="8" type="ORF">KC19_9G059500</name>
</gene>
<dbReference type="PROSITE" id="PS01010">
    <property type="entry name" value="CRISP_2"/>
    <property type="match status" value="1"/>
</dbReference>
<dbReference type="GO" id="GO:0051707">
    <property type="term" value="P:response to other organism"/>
    <property type="evidence" value="ECO:0007669"/>
    <property type="project" value="UniProtKB-ARBA"/>
</dbReference>
<evidence type="ECO:0000256" key="5">
    <source>
        <dbReference type="ARBA" id="ARBA00023265"/>
    </source>
</evidence>
<evidence type="ECO:0000313" key="8">
    <source>
        <dbReference type="EMBL" id="KAG0561370.1"/>
    </source>
</evidence>
<feature type="chain" id="PRO_5035731865" description="SCP domain-containing protein" evidence="6">
    <location>
        <begin position="33"/>
        <end position="176"/>
    </location>
</feature>
<evidence type="ECO:0000256" key="2">
    <source>
        <dbReference type="ARBA" id="ARBA00009923"/>
    </source>
</evidence>
<dbReference type="Proteomes" id="UP000822688">
    <property type="component" value="Chromosome 9"/>
</dbReference>
<sequence>MALLRGRGYGEIKLLMLTSVVAMAMCNAGAMAQTFSRAEVNGFLQPQNAARAQLGLRPLQWDSRLANYAQWWARQRKVYGDCRLQHSGGPYGENIFWGSGKAWQPTEAANAWVGERRWYRYYSNSCAYYNSCGHYTQVVWRGTTRVGCARSVCNDGNVFMTCNYYPAGNWVGQRPY</sequence>
<evidence type="ECO:0000313" key="9">
    <source>
        <dbReference type="Proteomes" id="UP000822688"/>
    </source>
</evidence>
<dbReference type="GO" id="GO:0006952">
    <property type="term" value="P:defense response"/>
    <property type="evidence" value="ECO:0007669"/>
    <property type="project" value="UniProtKB-ARBA"/>
</dbReference>
<dbReference type="AlphaFoldDB" id="A0A8T0GQU0"/>
<dbReference type="FunFam" id="3.40.33.10:FF:000006">
    <property type="entry name" value="Putative pathogenesis-related protein 1"/>
    <property type="match status" value="1"/>
</dbReference>
<feature type="domain" description="SCP" evidence="7">
    <location>
        <begin position="38"/>
        <end position="172"/>
    </location>
</feature>
<dbReference type="SMART" id="SM00198">
    <property type="entry name" value="SCP"/>
    <property type="match status" value="1"/>
</dbReference>
<dbReference type="GO" id="GO:0005576">
    <property type="term" value="C:extracellular region"/>
    <property type="evidence" value="ECO:0007669"/>
    <property type="project" value="InterPro"/>
</dbReference>
<keyword evidence="9" id="KW-1185">Reference proteome</keyword>
<name>A0A8T0GQU0_CERPU</name>
<proteinExistence type="inferred from homology"/>
<dbReference type="InterPro" id="IPR014044">
    <property type="entry name" value="CAP_dom"/>
</dbReference>
<evidence type="ECO:0000256" key="4">
    <source>
        <dbReference type="ARBA" id="ARBA00023157"/>
    </source>
</evidence>
<dbReference type="PRINTS" id="PR00838">
    <property type="entry name" value="V5ALLERGEN"/>
</dbReference>
<keyword evidence="4" id="KW-1015">Disulfide bond</keyword>
<organism evidence="8 9">
    <name type="scientific">Ceratodon purpureus</name>
    <name type="common">Fire moss</name>
    <name type="synonym">Dicranum purpureum</name>
    <dbReference type="NCBI Taxonomy" id="3225"/>
    <lineage>
        <taxon>Eukaryota</taxon>
        <taxon>Viridiplantae</taxon>
        <taxon>Streptophyta</taxon>
        <taxon>Embryophyta</taxon>
        <taxon>Bryophyta</taxon>
        <taxon>Bryophytina</taxon>
        <taxon>Bryopsida</taxon>
        <taxon>Dicranidae</taxon>
        <taxon>Pseudoditrichales</taxon>
        <taxon>Ditrichaceae</taxon>
        <taxon>Ceratodon</taxon>
    </lineage>
</organism>
<keyword evidence="5" id="KW-0611">Plant defense</keyword>
<comment type="caution">
    <text evidence="8">The sequence shown here is derived from an EMBL/GenBank/DDBJ whole genome shotgun (WGS) entry which is preliminary data.</text>
</comment>
<dbReference type="Gene3D" id="3.40.33.10">
    <property type="entry name" value="CAP"/>
    <property type="match status" value="1"/>
</dbReference>
<comment type="similarity">
    <text evidence="2">Belongs to the CRISP family.</text>
</comment>
<dbReference type="EMBL" id="CM026430">
    <property type="protein sequence ID" value="KAG0561370.1"/>
    <property type="molecule type" value="Genomic_DNA"/>
</dbReference>
<dbReference type="InterPro" id="IPR035940">
    <property type="entry name" value="CAP_sf"/>
</dbReference>
<evidence type="ECO:0000256" key="1">
    <source>
        <dbReference type="ARBA" id="ARBA00003143"/>
    </source>
</evidence>
<dbReference type="PROSITE" id="PS01009">
    <property type="entry name" value="CRISP_1"/>
    <property type="match status" value="1"/>
</dbReference>
<keyword evidence="5" id="KW-0568">Pathogenesis-related protein</keyword>
<reference evidence="8" key="1">
    <citation type="submission" date="2020-06" db="EMBL/GenBank/DDBJ databases">
        <title>WGS assembly of Ceratodon purpureus strain R40.</title>
        <authorList>
            <person name="Carey S.B."/>
            <person name="Jenkins J."/>
            <person name="Shu S."/>
            <person name="Lovell J.T."/>
            <person name="Sreedasyam A."/>
            <person name="Maumus F."/>
            <person name="Tiley G.P."/>
            <person name="Fernandez-Pozo N."/>
            <person name="Barry K."/>
            <person name="Chen C."/>
            <person name="Wang M."/>
            <person name="Lipzen A."/>
            <person name="Daum C."/>
            <person name="Saski C.A."/>
            <person name="Payton A.C."/>
            <person name="Mcbreen J.C."/>
            <person name="Conrad R.E."/>
            <person name="Kollar L.M."/>
            <person name="Olsson S."/>
            <person name="Huttunen S."/>
            <person name="Landis J.B."/>
            <person name="Wickett N.J."/>
            <person name="Johnson M.G."/>
            <person name="Rensing S.A."/>
            <person name="Grimwood J."/>
            <person name="Schmutz J."/>
            <person name="Mcdaniel S.F."/>
        </authorList>
    </citation>
    <scope>NUCLEOTIDE SEQUENCE</scope>
    <source>
        <strain evidence="8">R40</strain>
    </source>
</reference>
<feature type="signal peptide" evidence="6">
    <location>
        <begin position="1"/>
        <end position="32"/>
    </location>
</feature>
<evidence type="ECO:0000256" key="3">
    <source>
        <dbReference type="ARBA" id="ARBA00022729"/>
    </source>
</evidence>
<dbReference type="InterPro" id="IPR002413">
    <property type="entry name" value="V5_allergen-like"/>
</dbReference>
<dbReference type="SUPFAM" id="SSF55797">
    <property type="entry name" value="PR-1-like"/>
    <property type="match status" value="1"/>
</dbReference>